<protein>
    <submittedName>
        <fullName evidence="3">Uncharacterized protein LOC115748630 isoform X1</fullName>
    </submittedName>
</protein>
<reference evidence="3" key="1">
    <citation type="submission" date="2025-08" db="UniProtKB">
        <authorList>
            <consortium name="RefSeq"/>
        </authorList>
    </citation>
    <scope>IDENTIFICATION</scope>
    <source>
        <tissue evidence="3">Leaf</tissue>
    </source>
</reference>
<proteinExistence type="predicted"/>
<dbReference type="Proteomes" id="UP000827889">
    <property type="component" value="Chromosome 9"/>
</dbReference>
<dbReference type="GeneID" id="115748630"/>
<keyword evidence="2" id="KW-1185">Reference proteome</keyword>
<evidence type="ECO:0000313" key="3">
    <source>
        <dbReference type="RefSeq" id="XP_048141623.1"/>
    </source>
</evidence>
<gene>
    <name evidence="3" type="primary">LOC115748630</name>
</gene>
<accession>A0ABM3HYF4</accession>
<evidence type="ECO:0000313" key="2">
    <source>
        <dbReference type="Proteomes" id="UP000827889"/>
    </source>
</evidence>
<organism evidence="2 3">
    <name type="scientific">Rhodamnia argentea</name>
    <dbReference type="NCBI Taxonomy" id="178133"/>
    <lineage>
        <taxon>Eukaryota</taxon>
        <taxon>Viridiplantae</taxon>
        <taxon>Streptophyta</taxon>
        <taxon>Embryophyta</taxon>
        <taxon>Tracheophyta</taxon>
        <taxon>Spermatophyta</taxon>
        <taxon>Magnoliopsida</taxon>
        <taxon>eudicotyledons</taxon>
        <taxon>Gunneridae</taxon>
        <taxon>Pentapetalae</taxon>
        <taxon>rosids</taxon>
        <taxon>malvids</taxon>
        <taxon>Myrtales</taxon>
        <taxon>Myrtaceae</taxon>
        <taxon>Myrtoideae</taxon>
        <taxon>Myrteae</taxon>
        <taxon>Australasian group</taxon>
        <taxon>Rhodamnia</taxon>
    </lineage>
</organism>
<name>A0ABM3HYF4_9MYRT</name>
<dbReference type="PANTHER" id="PTHR36045:SF2">
    <property type="entry name" value="OS04G0558500 PROTEIN"/>
    <property type="match status" value="1"/>
</dbReference>
<feature type="compositionally biased region" description="Acidic residues" evidence="1">
    <location>
        <begin position="17"/>
        <end position="32"/>
    </location>
</feature>
<sequence>MAMNSVQTLGAPASTEIPEDAEIGNASEEEIERLESDVSQMAEKILRYRTNLPDQLKQALDLLKSAERFDVTSSRPGTSGDSDQGYDCAVPKQCIRSRRSHAVGETSILLFSIRGCLNLASQMHAILSARENSSAVLFLSPVPLDYIVLKLEKCCLNKDASSLCDAGQGFFVEFE</sequence>
<dbReference type="PANTHER" id="PTHR36045">
    <property type="entry name" value="OS04G0558500 PROTEIN"/>
    <property type="match status" value="1"/>
</dbReference>
<feature type="region of interest" description="Disordered" evidence="1">
    <location>
        <begin position="1"/>
        <end position="33"/>
    </location>
</feature>
<evidence type="ECO:0000256" key="1">
    <source>
        <dbReference type="SAM" id="MobiDB-lite"/>
    </source>
</evidence>
<dbReference type="RefSeq" id="XP_048141623.1">
    <property type="nucleotide sequence ID" value="XM_048285666.1"/>
</dbReference>